<proteinExistence type="predicted"/>
<evidence type="ECO:0000313" key="1">
    <source>
        <dbReference type="EMBL" id="KRG68984.1"/>
    </source>
</evidence>
<name>A0A0R0CVH0_9GAMM</name>
<protein>
    <submittedName>
        <fullName evidence="1">Uncharacterized protein</fullName>
    </submittedName>
</protein>
<dbReference type="PATRIC" id="fig|344882.3.peg.589"/>
<gene>
    <name evidence="1" type="ORF">ABB29_11110</name>
</gene>
<comment type="caution">
    <text evidence="1">The sequence shown here is derived from an EMBL/GenBank/DDBJ whole genome shotgun (WGS) entry which is preliminary data.</text>
</comment>
<dbReference type="Proteomes" id="UP000052052">
    <property type="component" value="Unassembled WGS sequence"/>
</dbReference>
<dbReference type="AlphaFoldDB" id="A0A0R0CVH0"/>
<accession>A0A0R0CVH0</accession>
<organism evidence="1 2">
    <name type="scientific">Pseudoxanthomonas dokdonensis</name>
    <dbReference type="NCBI Taxonomy" id="344882"/>
    <lineage>
        <taxon>Bacteria</taxon>
        <taxon>Pseudomonadati</taxon>
        <taxon>Pseudomonadota</taxon>
        <taxon>Gammaproteobacteria</taxon>
        <taxon>Lysobacterales</taxon>
        <taxon>Lysobacteraceae</taxon>
        <taxon>Pseudoxanthomonas</taxon>
    </lineage>
</organism>
<keyword evidence="2" id="KW-1185">Reference proteome</keyword>
<sequence>MRVDSLDPKTKPANSSVMLEVEASQPYSLLATPLALPMQVLITHDSAHSTSSVEIYTVSILDAAGNEIATNNMDESSSVSFIKQQIAVSFRVLS</sequence>
<dbReference type="EMBL" id="LDJL01000011">
    <property type="protein sequence ID" value="KRG68984.1"/>
    <property type="molecule type" value="Genomic_DNA"/>
</dbReference>
<reference evidence="1 2" key="1">
    <citation type="submission" date="2015-05" db="EMBL/GenBank/DDBJ databases">
        <title>Genome sequencing and analysis of members of genus Stenotrophomonas.</title>
        <authorList>
            <person name="Patil P.P."/>
            <person name="Midha S."/>
            <person name="Patil P.B."/>
        </authorList>
    </citation>
    <scope>NUCLEOTIDE SEQUENCE [LARGE SCALE GENOMIC DNA]</scope>
    <source>
        <strain evidence="1 2">DSM 21858</strain>
    </source>
</reference>
<evidence type="ECO:0000313" key="2">
    <source>
        <dbReference type="Proteomes" id="UP000052052"/>
    </source>
</evidence>